<dbReference type="InterPro" id="IPR005886">
    <property type="entry name" value="UDP_G4E"/>
</dbReference>
<dbReference type="GO" id="GO:0033499">
    <property type="term" value="P:galactose catabolic process via UDP-galactose, Leloir pathway"/>
    <property type="evidence" value="ECO:0007669"/>
    <property type="project" value="TreeGrafter"/>
</dbReference>
<dbReference type="Gene3D" id="3.40.50.720">
    <property type="entry name" value="NAD(P)-binding Rossmann-like Domain"/>
    <property type="match status" value="1"/>
</dbReference>
<dbReference type="NCBIfam" id="TIGR01179">
    <property type="entry name" value="galE"/>
    <property type="match status" value="1"/>
</dbReference>
<comment type="pathway">
    <text evidence="3 10">Carbohydrate metabolism; galactose metabolism.</text>
</comment>
<evidence type="ECO:0000256" key="6">
    <source>
        <dbReference type="ARBA" id="ARBA00018569"/>
    </source>
</evidence>
<comment type="subunit">
    <text evidence="10">Homodimer.</text>
</comment>
<evidence type="ECO:0000256" key="2">
    <source>
        <dbReference type="ARBA" id="ARBA00001911"/>
    </source>
</evidence>
<dbReference type="PANTHER" id="PTHR43725">
    <property type="entry name" value="UDP-GLUCOSE 4-EPIMERASE"/>
    <property type="match status" value="1"/>
</dbReference>
<keyword evidence="7 10" id="KW-0520">NAD</keyword>
<dbReference type="Gene3D" id="3.90.25.10">
    <property type="entry name" value="UDP-galactose 4-epimerase, domain 1"/>
    <property type="match status" value="1"/>
</dbReference>
<evidence type="ECO:0000313" key="12">
    <source>
        <dbReference type="EMBL" id="GLK76628.1"/>
    </source>
</evidence>
<dbReference type="InterPro" id="IPR001509">
    <property type="entry name" value="Epimerase_deHydtase"/>
</dbReference>
<sequence>MTVLITGGAGYIGSHMTLALLARGRKAVVLDDLSTGSRDAVPEGAPLIVGDVADEALVMRLIAEHDIRAIAHFAAKIVVPDSIRDPLGTYTANTLKTAQLLRAAIAAGAPYFIFSSTAAVYGLLPPTPTPEDAPLVPASPYGASKLMSERILSDAAAAHRLRYVALRYFNVAGADPQMRTGQRAAGASNLITLATRAALGMTDGLDILGTDLPTPDGTGVRDYIHVSDLADAHVAALEHLEAGGDSATLNCGYGRGFSVREVADAVRRAAGHDFPVREKPRREGDPFISIADARRIRATLDWTPKLDDLDLIVSHALEWERRYWGADERKHIWIRRRAAG</sequence>
<keyword evidence="9 10" id="KW-0119">Carbohydrate metabolism</keyword>
<dbReference type="EMBL" id="BSFK01000009">
    <property type="protein sequence ID" value="GLK76628.1"/>
    <property type="molecule type" value="Genomic_DNA"/>
</dbReference>
<evidence type="ECO:0000256" key="9">
    <source>
        <dbReference type="ARBA" id="ARBA00023277"/>
    </source>
</evidence>
<protein>
    <recommendedName>
        <fullName evidence="6 10">UDP-glucose 4-epimerase</fullName>
        <ecNumber evidence="5 10">5.1.3.2</ecNumber>
    </recommendedName>
</protein>
<evidence type="ECO:0000256" key="8">
    <source>
        <dbReference type="ARBA" id="ARBA00023235"/>
    </source>
</evidence>
<dbReference type="AlphaFoldDB" id="A0A9W6JJE5"/>
<dbReference type="PANTHER" id="PTHR43725:SF53">
    <property type="entry name" value="UDP-ARABINOSE 4-EPIMERASE 1"/>
    <property type="match status" value="1"/>
</dbReference>
<comment type="caution">
    <text evidence="12">The sequence shown here is derived from an EMBL/GenBank/DDBJ whole genome shotgun (WGS) entry which is preliminary data.</text>
</comment>
<comment type="catalytic activity">
    <reaction evidence="1 10">
        <text>UDP-alpha-D-glucose = UDP-alpha-D-galactose</text>
        <dbReference type="Rhea" id="RHEA:22168"/>
        <dbReference type="ChEBI" id="CHEBI:58885"/>
        <dbReference type="ChEBI" id="CHEBI:66914"/>
        <dbReference type="EC" id="5.1.3.2"/>
    </reaction>
</comment>
<proteinExistence type="inferred from homology"/>
<organism evidence="12 13">
    <name type="scientific">Methylopila jiangsuensis</name>
    <dbReference type="NCBI Taxonomy" id="586230"/>
    <lineage>
        <taxon>Bacteria</taxon>
        <taxon>Pseudomonadati</taxon>
        <taxon>Pseudomonadota</taxon>
        <taxon>Alphaproteobacteria</taxon>
        <taxon>Hyphomicrobiales</taxon>
        <taxon>Methylopilaceae</taxon>
        <taxon>Methylopila</taxon>
    </lineage>
</organism>
<evidence type="ECO:0000256" key="5">
    <source>
        <dbReference type="ARBA" id="ARBA00013189"/>
    </source>
</evidence>
<accession>A0A9W6JJE5</accession>
<dbReference type="CDD" id="cd05247">
    <property type="entry name" value="UDP_G4E_1_SDR_e"/>
    <property type="match status" value="1"/>
</dbReference>
<comment type="similarity">
    <text evidence="4 10">Belongs to the NAD(P)-dependent epimerase/dehydratase family.</text>
</comment>
<dbReference type="GO" id="GO:0003978">
    <property type="term" value="F:UDP-glucose 4-epimerase activity"/>
    <property type="evidence" value="ECO:0007669"/>
    <property type="project" value="UniProtKB-UniRule"/>
</dbReference>
<dbReference type="EC" id="5.1.3.2" evidence="5 10"/>
<name>A0A9W6JJE5_9HYPH</name>
<evidence type="ECO:0000259" key="11">
    <source>
        <dbReference type="Pfam" id="PF01370"/>
    </source>
</evidence>
<comment type="cofactor">
    <cofactor evidence="2 10">
        <name>NAD(+)</name>
        <dbReference type="ChEBI" id="CHEBI:57540"/>
    </cofactor>
</comment>
<keyword evidence="13" id="KW-1185">Reference proteome</keyword>
<reference evidence="12" key="1">
    <citation type="journal article" date="2014" name="Int. J. Syst. Evol. Microbiol.">
        <title>Complete genome sequence of Corynebacterium casei LMG S-19264T (=DSM 44701T), isolated from a smear-ripened cheese.</title>
        <authorList>
            <consortium name="US DOE Joint Genome Institute (JGI-PGF)"/>
            <person name="Walter F."/>
            <person name="Albersmeier A."/>
            <person name="Kalinowski J."/>
            <person name="Ruckert C."/>
        </authorList>
    </citation>
    <scope>NUCLEOTIDE SEQUENCE</scope>
    <source>
        <strain evidence="12">VKM B-2555</strain>
    </source>
</reference>
<evidence type="ECO:0000256" key="3">
    <source>
        <dbReference type="ARBA" id="ARBA00004947"/>
    </source>
</evidence>
<dbReference type="Proteomes" id="UP001143364">
    <property type="component" value="Unassembled WGS sequence"/>
</dbReference>
<evidence type="ECO:0000256" key="1">
    <source>
        <dbReference type="ARBA" id="ARBA00000083"/>
    </source>
</evidence>
<reference evidence="12" key="2">
    <citation type="submission" date="2023-01" db="EMBL/GenBank/DDBJ databases">
        <authorList>
            <person name="Sun Q."/>
            <person name="Evtushenko L."/>
        </authorList>
    </citation>
    <scope>NUCLEOTIDE SEQUENCE</scope>
    <source>
        <strain evidence="12">VKM B-2555</strain>
    </source>
</reference>
<dbReference type="RefSeq" id="WP_271204497.1">
    <property type="nucleotide sequence ID" value="NZ_BSFK01000009.1"/>
</dbReference>
<evidence type="ECO:0000256" key="7">
    <source>
        <dbReference type="ARBA" id="ARBA00023027"/>
    </source>
</evidence>
<keyword evidence="8 10" id="KW-0413">Isomerase</keyword>
<feature type="domain" description="NAD-dependent epimerase/dehydratase" evidence="11">
    <location>
        <begin position="3"/>
        <end position="252"/>
    </location>
</feature>
<dbReference type="SUPFAM" id="SSF51735">
    <property type="entry name" value="NAD(P)-binding Rossmann-fold domains"/>
    <property type="match status" value="1"/>
</dbReference>
<evidence type="ECO:0000256" key="4">
    <source>
        <dbReference type="ARBA" id="ARBA00007637"/>
    </source>
</evidence>
<gene>
    <name evidence="12" type="primary">galE</name>
    <name evidence="12" type="ORF">GCM10008171_18820</name>
</gene>
<evidence type="ECO:0000256" key="10">
    <source>
        <dbReference type="RuleBase" id="RU366046"/>
    </source>
</evidence>
<dbReference type="Pfam" id="PF01370">
    <property type="entry name" value="Epimerase"/>
    <property type="match status" value="1"/>
</dbReference>
<dbReference type="InterPro" id="IPR036291">
    <property type="entry name" value="NAD(P)-bd_dom_sf"/>
</dbReference>
<evidence type="ECO:0000313" key="13">
    <source>
        <dbReference type="Proteomes" id="UP001143364"/>
    </source>
</evidence>